<organism evidence="1 2">
    <name type="scientific">Escherichia coli</name>
    <dbReference type="NCBI Taxonomy" id="562"/>
    <lineage>
        <taxon>Bacteria</taxon>
        <taxon>Pseudomonadati</taxon>
        <taxon>Pseudomonadota</taxon>
        <taxon>Gammaproteobacteria</taxon>
        <taxon>Enterobacterales</taxon>
        <taxon>Enterobacteriaceae</taxon>
        <taxon>Escherichia</taxon>
    </lineage>
</organism>
<protein>
    <submittedName>
        <fullName evidence="1">Phage holin family protein</fullName>
    </submittedName>
</protein>
<sequence>MLSNLPGLLNVALCTVIVLTLFFYRRRDSRHKPLMSWLAWLLMLLYAFAPLSYLCGHFPPGNWLVVFFNLLVCVLVIRARGNVSKILVLRRR</sequence>
<proteinExistence type="predicted"/>
<gene>
    <name evidence="1" type="ORF">GP954_02885</name>
</gene>
<dbReference type="RefSeq" id="WP_021562173.1">
    <property type="nucleotide sequence ID" value="NZ_BFWI01000066.1"/>
</dbReference>
<accession>A0A6D0Q2A1</accession>
<dbReference type="Proteomes" id="UP000480485">
    <property type="component" value="Unassembled WGS sequence"/>
</dbReference>
<comment type="caution">
    <text evidence="1">The sequence shown here is derived from an EMBL/GenBank/DDBJ whole genome shotgun (WGS) entry which is preliminary data.</text>
</comment>
<dbReference type="Pfam" id="PF05449">
    <property type="entry name" value="Phage_holin_3_7"/>
    <property type="match status" value="1"/>
</dbReference>
<dbReference type="InterPro" id="IPR008473">
    <property type="entry name" value="Phage_holin_3_7"/>
</dbReference>
<dbReference type="AlphaFoldDB" id="A0A6D0Q2A1"/>
<name>A0A6D0Q2A1_ECOLX</name>
<evidence type="ECO:0000313" key="1">
    <source>
        <dbReference type="EMBL" id="MWT84144.1"/>
    </source>
</evidence>
<evidence type="ECO:0000313" key="2">
    <source>
        <dbReference type="Proteomes" id="UP000480485"/>
    </source>
</evidence>
<reference evidence="1 2" key="1">
    <citation type="submission" date="2019-12" db="EMBL/GenBank/DDBJ databases">
        <title>Enteriobacteria Tanzani isolates_8377-8380.</title>
        <authorList>
            <person name="Subbiah M."/>
            <person name="Call D."/>
        </authorList>
    </citation>
    <scope>NUCLEOTIDE SEQUENCE [LARGE SCALE GENOMIC DNA]</scope>
    <source>
        <strain evidence="1 2">8378wC7</strain>
    </source>
</reference>
<dbReference type="EMBL" id="WTRN01000016">
    <property type="protein sequence ID" value="MWT84144.1"/>
    <property type="molecule type" value="Genomic_DNA"/>
</dbReference>